<dbReference type="InterPro" id="IPR001375">
    <property type="entry name" value="Peptidase_S9_cat"/>
</dbReference>
<dbReference type="Gene3D" id="3.40.50.1820">
    <property type="entry name" value="alpha/beta hydrolase"/>
    <property type="match status" value="1"/>
</dbReference>
<dbReference type="EMBL" id="SDPU01000035">
    <property type="protein sequence ID" value="RYU09746.1"/>
    <property type="molecule type" value="Genomic_DNA"/>
</dbReference>
<keyword evidence="2" id="KW-0378">Hydrolase</keyword>
<name>A0A4V1Z157_9ACTN</name>
<evidence type="ECO:0000313" key="6">
    <source>
        <dbReference type="Proteomes" id="UP000291189"/>
    </source>
</evidence>
<gene>
    <name evidence="5" type="ORF">ETU37_20685</name>
</gene>
<evidence type="ECO:0000313" key="5">
    <source>
        <dbReference type="EMBL" id="RYU09746.1"/>
    </source>
</evidence>
<sequence>MTACTSPDRPAAEREGPRAPATSSAAPEPVQPGEPEVAASPRPRPVSLPALFDRQYDGGALRTGAVLAETEAYTRYFVSYRSDGRRISGILNVPRGRGPHPALVLAHGYIDPALYVNGQGLMREQDWLARAGYVVLHTDYRNHAQSGKDPSAERRMRLGYTVDTINAVHALRRTKQVRVDDDRIGLLGRSMGGGVVYNVIAAQPGLVDAAVVFAPVSSRTIDNFDRWIRDDPGRSALSDFVLRRYGDLREAPRFWREVSPRTYFDRVTEPVLIHHGTADESCPIRWSRATTRAMRAAGVDVRMHTYPGEPHAFVADWPLSMRRTTAFLRAHLA</sequence>
<evidence type="ECO:0000256" key="2">
    <source>
        <dbReference type="ARBA" id="ARBA00022801"/>
    </source>
</evidence>
<reference evidence="5 6" key="1">
    <citation type="submission" date="2019-01" db="EMBL/GenBank/DDBJ databases">
        <title>Nocardioides guangzhouensis sp. nov., an actinobacterium isolated from soil.</title>
        <authorList>
            <person name="Fu Y."/>
            <person name="Cai Y."/>
            <person name="Lin Z."/>
            <person name="Chen P."/>
        </authorList>
    </citation>
    <scope>NUCLEOTIDE SEQUENCE [LARGE SCALE GENOMIC DNA]</scope>
    <source>
        <strain evidence="5 6">NBRC 105384</strain>
    </source>
</reference>
<dbReference type="GO" id="GO:0006508">
    <property type="term" value="P:proteolysis"/>
    <property type="evidence" value="ECO:0007669"/>
    <property type="project" value="InterPro"/>
</dbReference>
<dbReference type="AlphaFoldDB" id="A0A4V1Z157"/>
<evidence type="ECO:0000256" key="3">
    <source>
        <dbReference type="SAM" id="MobiDB-lite"/>
    </source>
</evidence>
<accession>A0A4V1Z157</accession>
<dbReference type="PANTHER" id="PTHR22946:SF9">
    <property type="entry name" value="POLYKETIDE TRANSFERASE AF380"/>
    <property type="match status" value="1"/>
</dbReference>
<dbReference type="Pfam" id="PF00326">
    <property type="entry name" value="Peptidase_S9"/>
    <property type="match status" value="1"/>
</dbReference>
<dbReference type="InterPro" id="IPR029058">
    <property type="entry name" value="AB_hydrolase_fold"/>
</dbReference>
<dbReference type="PANTHER" id="PTHR22946">
    <property type="entry name" value="DIENELACTONE HYDROLASE DOMAIN-CONTAINING PROTEIN-RELATED"/>
    <property type="match status" value="1"/>
</dbReference>
<proteinExistence type="inferred from homology"/>
<protein>
    <submittedName>
        <fullName evidence="5">Peptidase S9</fullName>
    </submittedName>
</protein>
<comment type="similarity">
    <text evidence="1">Belongs to the AB hydrolase superfamily.</text>
</comment>
<feature type="domain" description="Peptidase S9 prolyl oligopeptidase catalytic" evidence="4">
    <location>
        <begin position="123"/>
        <end position="331"/>
    </location>
</feature>
<keyword evidence="6" id="KW-1185">Reference proteome</keyword>
<dbReference type="GO" id="GO:0052689">
    <property type="term" value="F:carboxylic ester hydrolase activity"/>
    <property type="evidence" value="ECO:0007669"/>
    <property type="project" value="UniProtKB-ARBA"/>
</dbReference>
<dbReference type="GO" id="GO:0008236">
    <property type="term" value="F:serine-type peptidase activity"/>
    <property type="evidence" value="ECO:0007669"/>
    <property type="project" value="InterPro"/>
</dbReference>
<dbReference type="OrthoDB" id="63034at2"/>
<feature type="region of interest" description="Disordered" evidence="3">
    <location>
        <begin position="1"/>
        <end position="48"/>
    </location>
</feature>
<evidence type="ECO:0000256" key="1">
    <source>
        <dbReference type="ARBA" id="ARBA00008645"/>
    </source>
</evidence>
<organism evidence="5 6">
    <name type="scientific">Nocardioides iriomotensis</name>
    <dbReference type="NCBI Taxonomy" id="715784"/>
    <lineage>
        <taxon>Bacteria</taxon>
        <taxon>Bacillati</taxon>
        <taxon>Actinomycetota</taxon>
        <taxon>Actinomycetes</taxon>
        <taxon>Propionibacteriales</taxon>
        <taxon>Nocardioidaceae</taxon>
        <taxon>Nocardioides</taxon>
    </lineage>
</organism>
<dbReference type="SUPFAM" id="SSF53474">
    <property type="entry name" value="alpha/beta-Hydrolases"/>
    <property type="match status" value="1"/>
</dbReference>
<dbReference type="Proteomes" id="UP000291189">
    <property type="component" value="Unassembled WGS sequence"/>
</dbReference>
<evidence type="ECO:0000259" key="4">
    <source>
        <dbReference type="Pfam" id="PF00326"/>
    </source>
</evidence>
<comment type="caution">
    <text evidence="5">The sequence shown here is derived from an EMBL/GenBank/DDBJ whole genome shotgun (WGS) entry which is preliminary data.</text>
</comment>
<dbReference type="InterPro" id="IPR050261">
    <property type="entry name" value="FrsA_esterase"/>
</dbReference>